<gene>
    <name evidence="1" type="ORF">GCM10009788_50020</name>
</gene>
<dbReference type="Gene3D" id="1.20.1290.10">
    <property type="entry name" value="AhpD-like"/>
    <property type="match status" value="1"/>
</dbReference>
<dbReference type="InterPro" id="IPR029032">
    <property type="entry name" value="AhpD-like"/>
</dbReference>
<keyword evidence="2" id="KW-1185">Reference proteome</keyword>
<dbReference type="RefSeq" id="WP_141006188.1">
    <property type="nucleotide sequence ID" value="NZ_BAAAOR010000038.1"/>
</dbReference>
<proteinExistence type="predicted"/>
<sequence length="189" mass="20680">MARVADVRSPDDPRSAAWNGLQPAMADAFIALSRTVYESSRLSLRVAEAARIRIADINGCLACRGFRLAADAGELAARVGTGPNGGPPAIDRGPAPDESFYDAVTSWRTSELFSERERLAIEYAERMAETPRETPHDDQWWVRMHNAFDEAEIVDLTYSIATWIAVGRFTHTLGFDGACELPLPVPASS</sequence>
<dbReference type="PANTHER" id="PTHR34846">
    <property type="entry name" value="4-CARBOXYMUCONOLACTONE DECARBOXYLASE FAMILY PROTEIN (AFU_ORTHOLOGUE AFUA_6G11590)"/>
    <property type="match status" value="1"/>
</dbReference>
<organism evidence="1 2">
    <name type="scientific">Nocardioides humi</name>
    <dbReference type="NCBI Taxonomy" id="449461"/>
    <lineage>
        <taxon>Bacteria</taxon>
        <taxon>Bacillati</taxon>
        <taxon>Actinomycetota</taxon>
        <taxon>Actinomycetes</taxon>
        <taxon>Propionibacteriales</taxon>
        <taxon>Nocardioidaceae</taxon>
        <taxon>Nocardioides</taxon>
    </lineage>
</organism>
<dbReference type="Proteomes" id="UP001500842">
    <property type="component" value="Unassembled WGS sequence"/>
</dbReference>
<dbReference type="SUPFAM" id="SSF69118">
    <property type="entry name" value="AhpD-like"/>
    <property type="match status" value="1"/>
</dbReference>
<evidence type="ECO:0000313" key="2">
    <source>
        <dbReference type="Proteomes" id="UP001500842"/>
    </source>
</evidence>
<protein>
    <submittedName>
        <fullName evidence="1">Carboxymuconolactone decarboxylase family protein</fullName>
    </submittedName>
</protein>
<accession>A0ABN2BKV6</accession>
<reference evidence="1 2" key="1">
    <citation type="journal article" date="2019" name="Int. J. Syst. Evol. Microbiol.">
        <title>The Global Catalogue of Microorganisms (GCM) 10K type strain sequencing project: providing services to taxonomists for standard genome sequencing and annotation.</title>
        <authorList>
            <consortium name="The Broad Institute Genomics Platform"/>
            <consortium name="The Broad Institute Genome Sequencing Center for Infectious Disease"/>
            <person name="Wu L."/>
            <person name="Ma J."/>
        </authorList>
    </citation>
    <scope>NUCLEOTIDE SEQUENCE [LARGE SCALE GENOMIC DNA]</scope>
    <source>
        <strain evidence="1 2">JCM 14942</strain>
    </source>
</reference>
<comment type="caution">
    <text evidence="1">The sequence shown here is derived from an EMBL/GenBank/DDBJ whole genome shotgun (WGS) entry which is preliminary data.</text>
</comment>
<dbReference type="EMBL" id="BAAAOR010000038">
    <property type="protein sequence ID" value="GAA1541293.1"/>
    <property type="molecule type" value="Genomic_DNA"/>
</dbReference>
<name>A0ABN2BKV6_9ACTN</name>
<evidence type="ECO:0000313" key="1">
    <source>
        <dbReference type="EMBL" id="GAA1541293.1"/>
    </source>
</evidence>
<dbReference type="PANTHER" id="PTHR34846:SF10">
    <property type="entry name" value="CYTOPLASMIC PROTEIN"/>
    <property type="match status" value="1"/>
</dbReference>